<keyword evidence="3" id="KW-1185">Reference proteome</keyword>
<dbReference type="Proteomes" id="UP001642409">
    <property type="component" value="Unassembled WGS sequence"/>
</dbReference>
<evidence type="ECO:0000313" key="1">
    <source>
        <dbReference type="EMBL" id="CAI9937526.1"/>
    </source>
</evidence>
<dbReference type="EMBL" id="CATOUU010000647">
    <property type="protein sequence ID" value="CAI9937526.1"/>
    <property type="molecule type" value="Genomic_DNA"/>
</dbReference>
<evidence type="ECO:0000313" key="3">
    <source>
        <dbReference type="Proteomes" id="UP001642409"/>
    </source>
</evidence>
<dbReference type="EMBL" id="CAXDID020000110">
    <property type="protein sequence ID" value="CAL6029415.1"/>
    <property type="molecule type" value="Genomic_DNA"/>
</dbReference>
<reference evidence="1" key="1">
    <citation type="submission" date="2023-06" db="EMBL/GenBank/DDBJ databases">
        <authorList>
            <person name="Kurt Z."/>
        </authorList>
    </citation>
    <scope>NUCLEOTIDE SEQUENCE</scope>
</reference>
<sequence length="138" mass="15716">MNIINIKQQASTPVSAVEVFFYLLVSQRSLFYTVSRKYVISKQIIYTLQQQTQIKLFGVFSSIKTGRQTTVSACSFWQSLSFLSQHVFHSSQEITYTAKTATTIPHAQYFQSGEQSLQQNVCVLCNIFCHIQIGTIIM</sequence>
<proteinExistence type="predicted"/>
<evidence type="ECO:0000313" key="2">
    <source>
        <dbReference type="EMBL" id="CAL6029415.1"/>
    </source>
</evidence>
<name>A0AA86U2L6_9EUKA</name>
<organism evidence="1">
    <name type="scientific">Hexamita inflata</name>
    <dbReference type="NCBI Taxonomy" id="28002"/>
    <lineage>
        <taxon>Eukaryota</taxon>
        <taxon>Metamonada</taxon>
        <taxon>Diplomonadida</taxon>
        <taxon>Hexamitidae</taxon>
        <taxon>Hexamitinae</taxon>
        <taxon>Hexamita</taxon>
    </lineage>
</organism>
<accession>A0AA86U2L6</accession>
<gene>
    <name evidence="1" type="ORF">HINF_LOCUS25171</name>
    <name evidence="2" type="ORF">HINF_LOCUS32292</name>
</gene>
<protein>
    <submittedName>
        <fullName evidence="2">Hypothetical_protein</fullName>
    </submittedName>
</protein>
<dbReference type="AlphaFoldDB" id="A0AA86U2L6"/>
<reference evidence="2 3" key="2">
    <citation type="submission" date="2024-07" db="EMBL/GenBank/DDBJ databases">
        <authorList>
            <person name="Akdeniz Z."/>
        </authorList>
    </citation>
    <scope>NUCLEOTIDE SEQUENCE [LARGE SCALE GENOMIC DNA]</scope>
</reference>
<comment type="caution">
    <text evidence="1">The sequence shown here is derived from an EMBL/GenBank/DDBJ whole genome shotgun (WGS) entry which is preliminary data.</text>
</comment>